<evidence type="ECO:0008006" key="5">
    <source>
        <dbReference type="Google" id="ProtNLM"/>
    </source>
</evidence>
<keyword evidence="4" id="KW-1185">Reference proteome</keyword>
<dbReference type="InterPro" id="IPR001353">
    <property type="entry name" value="Proteasome_sua/b"/>
</dbReference>
<dbReference type="Pfam" id="PF00227">
    <property type="entry name" value="Proteasome"/>
    <property type="match status" value="1"/>
</dbReference>
<accession>A0ABD3MHN3</accession>
<dbReference type="Proteomes" id="UP001530293">
    <property type="component" value="Unassembled WGS sequence"/>
</dbReference>
<evidence type="ECO:0000256" key="1">
    <source>
        <dbReference type="ARBA" id="ARBA00022942"/>
    </source>
</evidence>
<evidence type="ECO:0000256" key="2">
    <source>
        <dbReference type="SAM" id="MobiDB-lite"/>
    </source>
</evidence>
<dbReference type="CDD" id="cd01906">
    <property type="entry name" value="proteasome_protease_HslV"/>
    <property type="match status" value="1"/>
</dbReference>
<dbReference type="PANTHER" id="PTHR11599">
    <property type="entry name" value="PROTEASOME SUBUNIT ALPHA/BETA"/>
    <property type="match status" value="1"/>
</dbReference>
<reference evidence="3 4" key="1">
    <citation type="submission" date="2024-10" db="EMBL/GenBank/DDBJ databases">
        <title>Updated reference genomes for cyclostephanoid diatoms.</title>
        <authorList>
            <person name="Roberts W.R."/>
            <person name="Alverson A.J."/>
        </authorList>
    </citation>
    <scope>NUCLEOTIDE SEQUENCE [LARGE SCALE GENOMIC DNA]</scope>
    <source>
        <strain evidence="3 4">AJA232-27</strain>
    </source>
</reference>
<dbReference type="Gene3D" id="3.60.20.10">
    <property type="entry name" value="Glutamine Phosphoribosylpyrophosphate, subunit 1, domain 1"/>
    <property type="match status" value="1"/>
</dbReference>
<dbReference type="AlphaFoldDB" id="A0ABD3MHN3"/>
<gene>
    <name evidence="3" type="ORF">ACHAWU_009233</name>
</gene>
<name>A0ABD3MHN3_9STRA</name>
<proteinExistence type="predicted"/>
<feature type="region of interest" description="Disordered" evidence="2">
    <location>
        <begin position="63"/>
        <end position="88"/>
    </location>
</feature>
<dbReference type="SUPFAM" id="SSF56235">
    <property type="entry name" value="N-terminal nucleophile aminohydrolases (Ntn hydrolases)"/>
    <property type="match status" value="1"/>
</dbReference>
<organism evidence="3 4">
    <name type="scientific">Discostella pseudostelligera</name>
    <dbReference type="NCBI Taxonomy" id="259834"/>
    <lineage>
        <taxon>Eukaryota</taxon>
        <taxon>Sar</taxon>
        <taxon>Stramenopiles</taxon>
        <taxon>Ochrophyta</taxon>
        <taxon>Bacillariophyta</taxon>
        <taxon>Coscinodiscophyceae</taxon>
        <taxon>Thalassiosirophycidae</taxon>
        <taxon>Stephanodiscales</taxon>
        <taxon>Stephanodiscaceae</taxon>
        <taxon>Discostella</taxon>
    </lineage>
</organism>
<keyword evidence="1" id="KW-0647">Proteasome</keyword>
<protein>
    <recommendedName>
        <fullName evidence="5">Proteasome endopeptidase complex</fullName>
    </recommendedName>
</protein>
<sequence>MVVSGIRSDADYLSDRLRSHAVKHWFRYDTSPSLNTMAEMVRDVMLDFLGYNRGEEVRSAQISGGIGSAAPSYNGGGGGDDDENGNDARAGRPLGVSVFLLGGLDSVRHGDGGAEITSIEADGSSRTYVARAMGVGSQYANDKLSHHWRKNMSVDEAKDMMRSIMKDVAREVGWFPSAEDEVDCFGGYEEGQWTMVCEIVTSNGVDVDFSTM</sequence>
<comment type="caution">
    <text evidence="3">The sequence shown here is derived from an EMBL/GenBank/DDBJ whole genome shotgun (WGS) entry which is preliminary data.</text>
</comment>
<dbReference type="EMBL" id="JALLBG020000121">
    <property type="protein sequence ID" value="KAL3763549.1"/>
    <property type="molecule type" value="Genomic_DNA"/>
</dbReference>
<dbReference type="InterPro" id="IPR050115">
    <property type="entry name" value="Proteasome_alpha"/>
</dbReference>
<dbReference type="InterPro" id="IPR029055">
    <property type="entry name" value="Ntn_hydrolases_N"/>
</dbReference>
<evidence type="ECO:0000313" key="4">
    <source>
        <dbReference type="Proteomes" id="UP001530293"/>
    </source>
</evidence>
<dbReference type="GO" id="GO:0000502">
    <property type="term" value="C:proteasome complex"/>
    <property type="evidence" value="ECO:0007669"/>
    <property type="project" value="UniProtKB-KW"/>
</dbReference>
<evidence type="ECO:0000313" key="3">
    <source>
        <dbReference type="EMBL" id="KAL3763549.1"/>
    </source>
</evidence>